<evidence type="ECO:0000256" key="1">
    <source>
        <dbReference type="SAM" id="MobiDB-lite"/>
    </source>
</evidence>
<feature type="compositionally biased region" description="Basic and acidic residues" evidence="1">
    <location>
        <begin position="1"/>
        <end position="23"/>
    </location>
</feature>
<reference evidence="2" key="1">
    <citation type="submission" date="2020-05" db="EMBL/GenBank/DDBJ databases">
        <title>WGS assembly of Panicum virgatum.</title>
        <authorList>
            <person name="Lovell J.T."/>
            <person name="Jenkins J."/>
            <person name="Shu S."/>
            <person name="Juenger T.E."/>
            <person name="Schmutz J."/>
        </authorList>
    </citation>
    <scope>NUCLEOTIDE SEQUENCE</scope>
    <source>
        <strain evidence="2">AP13</strain>
    </source>
</reference>
<feature type="region of interest" description="Disordered" evidence="1">
    <location>
        <begin position="60"/>
        <end position="111"/>
    </location>
</feature>
<gene>
    <name evidence="2" type="ORF">PVAP13_2KG172100</name>
</gene>
<evidence type="ECO:0000313" key="3">
    <source>
        <dbReference type="Proteomes" id="UP000823388"/>
    </source>
</evidence>
<accession>A0A8T0W1L8</accession>
<name>A0A8T0W1L8_PANVG</name>
<sequence>MAREMAHLRRANESLQRDNRAKDTALQQSNIATDLILGLYQDLGKEIPDHLQRRLSAAQAIATGSSHVGSESPNNMDVNGHNGEDLGGTNIDNTHGSNQHCGNNALSDDAA</sequence>
<keyword evidence="3" id="KW-1185">Reference proteome</keyword>
<dbReference type="Proteomes" id="UP000823388">
    <property type="component" value="Chromosome 2K"/>
</dbReference>
<comment type="caution">
    <text evidence="2">The sequence shown here is derived from an EMBL/GenBank/DDBJ whole genome shotgun (WGS) entry which is preliminary data.</text>
</comment>
<feature type="compositionally biased region" description="Polar residues" evidence="1">
    <location>
        <begin position="62"/>
        <end position="77"/>
    </location>
</feature>
<protein>
    <submittedName>
        <fullName evidence="2">Uncharacterized protein</fullName>
    </submittedName>
</protein>
<organism evidence="2 3">
    <name type="scientific">Panicum virgatum</name>
    <name type="common">Blackwell switchgrass</name>
    <dbReference type="NCBI Taxonomy" id="38727"/>
    <lineage>
        <taxon>Eukaryota</taxon>
        <taxon>Viridiplantae</taxon>
        <taxon>Streptophyta</taxon>
        <taxon>Embryophyta</taxon>
        <taxon>Tracheophyta</taxon>
        <taxon>Spermatophyta</taxon>
        <taxon>Magnoliopsida</taxon>
        <taxon>Liliopsida</taxon>
        <taxon>Poales</taxon>
        <taxon>Poaceae</taxon>
        <taxon>PACMAD clade</taxon>
        <taxon>Panicoideae</taxon>
        <taxon>Panicodae</taxon>
        <taxon>Paniceae</taxon>
        <taxon>Panicinae</taxon>
        <taxon>Panicum</taxon>
        <taxon>Panicum sect. Hiantes</taxon>
    </lineage>
</organism>
<evidence type="ECO:0000313" key="2">
    <source>
        <dbReference type="EMBL" id="KAG2641298.1"/>
    </source>
</evidence>
<dbReference type="AlphaFoldDB" id="A0A8T0W1L8"/>
<feature type="region of interest" description="Disordered" evidence="1">
    <location>
        <begin position="1"/>
        <end position="24"/>
    </location>
</feature>
<proteinExistence type="predicted"/>
<feature type="compositionally biased region" description="Polar residues" evidence="1">
    <location>
        <begin position="90"/>
        <end position="111"/>
    </location>
</feature>
<dbReference type="EMBL" id="CM029039">
    <property type="protein sequence ID" value="KAG2641298.1"/>
    <property type="molecule type" value="Genomic_DNA"/>
</dbReference>